<dbReference type="OrthoDB" id="10292375at2759"/>
<dbReference type="RefSeq" id="XP_016610898.1">
    <property type="nucleotide sequence ID" value="XM_016750247.1"/>
</dbReference>
<evidence type="ECO:0000256" key="1">
    <source>
        <dbReference type="SAM" id="MobiDB-lite"/>
    </source>
</evidence>
<sequence length="252" mass="28209">MHHFILPSNSQKRTPTSRPPSEAPDTPKPDTIGHVPVASPLISKDIPKRQHDTTPIPIRFTVPSDRSANEVVSPTPDRTSWATPGFKIPGDESGLVQERRRSRKGLLGGGYADRLSSLVFRDKSDAIMWLHMLKRRDQYILHPTSRLRVLRTWKTPGLAVLWCECTILDQSNLPSVDSGEVCFVGFRHCVELYSLSGGHTGAVKAQDLVDVYEAFDNMQCTGTEDGQGVLRGKRLFLCTRYIIIDEQCLYPV</sequence>
<evidence type="ECO:0000313" key="3">
    <source>
        <dbReference type="Proteomes" id="UP000053201"/>
    </source>
</evidence>
<proteinExistence type="predicted"/>
<dbReference type="VEuPathDB" id="FungiDB:SPPG_01939"/>
<feature type="region of interest" description="Disordered" evidence="1">
    <location>
        <begin position="1"/>
        <end position="61"/>
    </location>
</feature>
<reference evidence="2 3" key="1">
    <citation type="submission" date="2009-08" db="EMBL/GenBank/DDBJ databases">
        <title>The Genome Sequence of Spizellomyces punctatus strain DAOM BR117.</title>
        <authorList>
            <consortium name="The Broad Institute Genome Sequencing Platform"/>
            <person name="Russ C."/>
            <person name="Cuomo C."/>
            <person name="Shea T."/>
            <person name="Young S.K."/>
            <person name="Zeng Q."/>
            <person name="Koehrsen M."/>
            <person name="Haas B."/>
            <person name="Borodovsky M."/>
            <person name="Guigo R."/>
            <person name="Alvarado L."/>
            <person name="Berlin A."/>
            <person name="Bochicchio J."/>
            <person name="Borenstein D."/>
            <person name="Chapman S."/>
            <person name="Chen Z."/>
            <person name="Engels R."/>
            <person name="Freedman E."/>
            <person name="Gellesch M."/>
            <person name="Goldberg J."/>
            <person name="Griggs A."/>
            <person name="Gujja S."/>
            <person name="Heiman D."/>
            <person name="Hepburn T."/>
            <person name="Howarth C."/>
            <person name="Jen D."/>
            <person name="Larson L."/>
            <person name="Lewis B."/>
            <person name="Mehta T."/>
            <person name="Park D."/>
            <person name="Pearson M."/>
            <person name="Roberts A."/>
            <person name="Saif S."/>
            <person name="Shenoy N."/>
            <person name="Sisk P."/>
            <person name="Stolte C."/>
            <person name="Sykes S."/>
            <person name="Thomson T."/>
            <person name="Walk T."/>
            <person name="White J."/>
            <person name="Yandava C."/>
            <person name="Burger G."/>
            <person name="Gray M.W."/>
            <person name="Holland P.W.H."/>
            <person name="King N."/>
            <person name="Lang F.B.F."/>
            <person name="Roger A.J."/>
            <person name="Ruiz-Trillo I."/>
            <person name="Lander E."/>
            <person name="Nusbaum C."/>
        </authorList>
    </citation>
    <scope>NUCLEOTIDE SEQUENCE [LARGE SCALE GENOMIC DNA]</scope>
    <source>
        <strain evidence="2 3">DAOM BR117</strain>
    </source>
</reference>
<dbReference type="Proteomes" id="UP000053201">
    <property type="component" value="Unassembled WGS sequence"/>
</dbReference>
<keyword evidence="3" id="KW-1185">Reference proteome</keyword>
<organism evidence="2 3">
    <name type="scientific">Spizellomyces punctatus (strain DAOM BR117)</name>
    <dbReference type="NCBI Taxonomy" id="645134"/>
    <lineage>
        <taxon>Eukaryota</taxon>
        <taxon>Fungi</taxon>
        <taxon>Fungi incertae sedis</taxon>
        <taxon>Chytridiomycota</taxon>
        <taxon>Chytridiomycota incertae sedis</taxon>
        <taxon>Chytridiomycetes</taxon>
        <taxon>Spizellomycetales</taxon>
        <taxon>Spizellomycetaceae</taxon>
        <taxon>Spizellomyces</taxon>
    </lineage>
</organism>
<dbReference type="GeneID" id="27685568"/>
<dbReference type="AlphaFoldDB" id="A0A0L0HPX0"/>
<evidence type="ECO:0000313" key="2">
    <source>
        <dbReference type="EMBL" id="KND02859.1"/>
    </source>
</evidence>
<feature type="compositionally biased region" description="Polar residues" evidence="1">
    <location>
        <begin position="7"/>
        <end position="16"/>
    </location>
</feature>
<accession>A0A0L0HPX0</accession>
<name>A0A0L0HPX0_SPIPD</name>
<dbReference type="EMBL" id="KQ257452">
    <property type="protein sequence ID" value="KND02859.1"/>
    <property type="molecule type" value="Genomic_DNA"/>
</dbReference>
<protein>
    <submittedName>
        <fullName evidence="2">Uncharacterized protein</fullName>
    </submittedName>
</protein>
<dbReference type="InParanoid" id="A0A0L0HPX0"/>
<gene>
    <name evidence="2" type="ORF">SPPG_01939</name>
</gene>